<dbReference type="Proteomes" id="UP000582981">
    <property type="component" value="Unassembled WGS sequence"/>
</dbReference>
<dbReference type="GO" id="GO:0016829">
    <property type="term" value="F:lyase activity"/>
    <property type="evidence" value="ECO:0007669"/>
    <property type="project" value="UniProtKB-KW"/>
</dbReference>
<evidence type="ECO:0000313" key="3">
    <source>
        <dbReference type="Proteomes" id="UP000582981"/>
    </source>
</evidence>
<comment type="caution">
    <text evidence="2">The sequence shown here is derived from an EMBL/GenBank/DDBJ whole genome shotgun (WGS) entry which is preliminary data.</text>
</comment>
<evidence type="ECO:0000259" key="1">
    <source>
        <dbReference type="Pfam" id="PF08787"/>
    </source>
</evidence>
<evidence type="ECO:0000313" key="2">
    <source>
        <dbReference type="EMBL" id="NWB45363.1"/>
    </source>
</evidence>
<dbReference type="EMBL" id="JACAPU010000002">
    <property type="protein sequence ID" value="NWB45363.1"/>
    <property type="molecule type" value="Genomic_DNA"/>
</dbReference>
<protein>
    <submittedName>
        <fullName evidence="2">Polysaccharide lyase family 7 protein</fullName>
    </submittedName>
</protein>
<dbReference type="RefSeq" id="WP_177143232.1">
    <property type="nucleotide sequence ID" value="NZ_JACAPU010000002.1"/>
</dbReference>
<gene>
    <name evidence="2" type="ORF">HX829_02565</name>
</gene>
<dbReference type="InterPro" id="IPR014895">
    <property type="entry name" value="Alginate_lyase_2"/>
</dbReference>
<dbReference type="Gene3D" id="2.60.120.200">
    <property type="match status" value="1"/>
</dbReference>
<feature type="domain" description="Alginate lyase 2" evidence="1">
    <location>
        <begin position="3"/>
        <end position="223"/>
    </location>
</feature>
<sequence>MTVDISSFDIATPLPTSATNPVALELNGTTALAECPTVIIRLADGSIQLTAPTKGASSKSTHRTRCEWKESIYWTLLGAANHWNRQEMTLVKVNSAQKVVVSQMHVQDDVDPAIKVFWEKNSLTYAFRQEFNGADPTPAFLLGNVALGAKFQVSIHSNARGAIIVSASTGGQSASSPTLQLGSSWLSKSFDFHGGIYNQIDYTDATPPTDGSICIISQLSVTHV</sequence>
<dbReference type="AlphaFoldDB" id="A0A7Y7W9M2"/>
<proteinExistence type="predicted"/>
<reference evidence="2 3" key="1">
    <citation type="submission" date="2020-04" db="EMBL/GenBank/DDBJ databases">
        <title>Molecular characterization of pseudomonads from Agaricus bisporus reveal novel blotch 2 pathogens in Western Europe.</title>
        <authorList>
            <person name="Taparia T."/>
            <person name="Krijger M."/>
            <person name="Haynes E."/>
            <person name="Elpinstone J.G."/>
            <person name="Noble R."/>
            <person name="Van Der Wolf J."/>
        </authorList>
    </citation>
    <scope>NUCLEOTIDE SEQUENCE [LARGE SCALE GENOMIC DNA]</scope>
    <source>
        <strain evidence="2 3">F1001</strain>
    </source>
</reference>
<name>A0A7Y7W9M2_9PSED</name>
<accession>A0A7Y7W9M2</accession>
<dbReference type="SUPFAM" id="SSF49899">
    <property type="entry name" value="Concanavalin A-like lectins/glucanases"/>
    <property type="match status" value="1"/>
</dbReference>
<dbReference type="InterPro" id="IPR013320">
    <property type="entry name" value="ConA-like_dom_sf"/>
</dbReference>
<keyword evidence="2" id="KW-0456">Lyase</keyword>
<dbReference type="Pfam" id="PF08787">
    <property type="entry name" value="Alginate_lyase2"/>
    <property type="match status" value="1"/>
</dbReference>
<organism evidence="2 3">
    <name type="scientific">Pseudomonas gingeri</name>
    <dbReference type="NCBI Taxonomy" id="117681"/>
    <lineage>
        <taxon>Bacteria</taxon>
        <taxon>Pseudomonadati</taxon>
        <taxon>Pseudomonadota</taxon>
        <taxon>Gammaproteobacteria</taxon>
        <taxon>Pseudomonadales</taxon>
        <taxon>Pseudomonadaceae</taxon>
        <taxon>Pseudomonas</taxon>
    </lineage>
</organism>